<reference evidence="1" key="1">
    <citation type="journal article" date="2021" name="bioRxiv">
        <title>Unraveling nitrogen, sulfur and carbon metabolic pathways and microbial community transcriptional responses to substrate deprivation and toxicity stresses in a bioreactor mimicking anoxic brackish coastal sediment conditions.</title>
        <authorList>
            <person name="Martins P.D."/>
            <person name="Echeveste M.J."/>
            <person name="Arshad A."/>
            <person name="Kurth J."/>
            <person name="Ouboter H."/>
            <person name="Jetten M.S.M."/>
            <person name="Welte C.U."/>
        </authorList>
    </citation>
    <scope>NUCLEOTIDE SEQUENCE</scope>
    <source>
        <strain evidence="1">MAG_39</strain>
    </source>
</reference>
<protein>
    <submittedName>
        <fullName evidence="1">Uncharacterized protein</fullName>
    </submittedName>
</protein>
<name>A0A953J1K8_9BACT</name>
<organism evidence="1 2">
    <name type="scientific">Candidatus Nitrobium versatile</name>
    <dbReference type="NCBI Taxonomy" id="2884831"/>
    <lineage>
        <taxon>Bacteria</taxon>
        <taxon>Pseudomonadati</taxon>
        <taxon>Nitrospirota</taxon>
        <taxon>Nitrospiria</taxon>
        <taxon>Nitrospirales</taxon>
        <taxon>Nitrospiraceae</taxon>
        <taxon>Candidatus Nitrobium</taxon>
    </lineage>
</organism>
<accession>A0A953J1K8</accession>
<dbReference type="AlphaFoldDB" id="A0A953J1K8"/>
<comment type="caution">
    <text evidence="1">The sequence shown here is derived from an EMBL/GenBank/DDBJ whole genome shotgun (WGS) entry which is preliminary data.</text>
</comment>
<evidence type="ECO:0000313" key="2">
    <source>
        <dbReference type="Proteomes" id="UP000705867"/>
    </source>
</evidence>
<dbReference type="EMBL" id="JAIOIV010000001">
    <property type="protein sequence ID" value="MBZ0154586.1"/>
    <property type="molecule type" value="Genomic_DNA"/>
</dbReference>
<reference evidence="1" key="2">
    <citation type="submission" date="2021-08" db="EMBL/GenBank/DDBJ databases">
        <authorList>
            <person name="Dalcin Martins P."/>
        </authorList>
    </citation>
    <scope>NUCLEOTIDE SEQUENCE</scope>
    <source>
        <strain evidence="1">MAG_39</strain>
    </source>
</reference>
<dbReference type="Proteomes" id="UP000705867">
    <property type="component" value="Unassembled WGS sequence"/>
</dbReference>
<sequence length="205" mass="24120">MVELGRVGKPEVAAFAGKKKLYCIRNVFSTPDSPEEYRDLVDRYWEEVTQQLEKLEIAGKTRKIFYESIYIQGEEALQLLDETNPPAARIVRKRMEEGAVFFPLEKEEIFGPYLDWGRCLGVVATQEVFDQVRGFYTEYENRRFEHIMQVILDNLAEGEAGLLIMRDEDRMKLQFPSEIEVFLVTPPPYDNLVRWLRERMQELNV</sequence>
<evidence type="ECO:0000313" key="1">
    <source>
        <dbReference type="EMBL" id="MBZ0154586.1"/>
    </source>
</evidence>
<gene>
    <name evidence="1" type="ORF">K8I29_00035</name>
</gene>
<proteinExistence type="predicted"/>